<dbReference type="OrthoDB" id="9885970at2"/>
<dbReference type="EMBL" id="FNAI01000033">
    <property type="protein sequence ID" value="SDF80384.1"/>
    <property type="molecule type" value="Genomic_DNA"/>
</dbReference>
<keyword evidence="4" id="KW-1185">Reference proteome</keyword>
<proteinExistence type="predicted"/>
<evidence type="ECO:0000313" key="4">
    <source>
        <dbReference type="Proteomes" id="UP000199072"/>
    </source>
</evidence>
<organism evidence="3 4">
    <name type="scientific">Mucilaginibacter pineti</name>
    <dbReference type="NCBI Taxonomy" id="1391627"/>
    <lineage>
        <taxon>Bacteria</taxon>
        <taxon>Pseudomonadati</taxon>
        <taxon>Bacteroidota</taxon>
        <taxon>Sphingobacteriia</taxon>
        <taxon>Sphingobacteriales</taxon>
        <taxon>Sphingobacteriaceae</taxon>
        <taxon>Mucilaginibacter</taxon>
    </lineage>
</organism>
<feature type="signal peptide" evidence="2">
    <location>
        <begin position="1"/>
        <end position="29"/>
    </location>
</feature>
<keyword evidence="2" id="KW-0732">Signal</keyword>
<dbReference type="Proteomes" id="UP000199072">
    <property type="component" value="Unassembled WGS sequence"/>
</dbReference>
<evidence type="ECO:0000256" key="2">
    <source>
        <dbReference type="SAM" id="SignalP"/>
    </source>
</evidence>
<feature type="compositionally biased region" description="Polar residues" evidence="1">
    <location>
        <begin position="76"/>
        <end position="97"/>
    </location>
</feature>
<protein>
    <submittedName>
        <fullName evidence="3">Uncharacterized protein</fullName>
    </submittedName>
</protein>
<reference evidence="3 4" key="1">
    <citation type="submission" date="2016-10" db="EMBL/GenBank/DDBJ databases">
        <authorList>
            <person name="de Groot N.N."/>
        </authorList>
    </citation>
    <scope>NUCLEOTIDE SEQUENCE [LARGE SCALE GENOMIC DNA]</scope>
    <source>
        <strain evidence="3 4">47C3B</strain>
    </source>
</reference>
<name>A0A1G7P2D0_9SPHI</name>
<dbReference type="AlphaFoldDB" id="A0A1G7P2D0"/>
<accession>A0A1G7P2D0</accession>
<gene>
    <name evidence="3" type="ORF">SAMN05216464_1333</name>
</gene>
<dbReference type="RefSeq" id="WP_091157836.1">
    <property type="nucleotide sequence ID" value="NZ_FNAI01000033.1"/>
</dbReference>
<sequence length="97" mass="10029">MIKKIITQIKSVSLIGVLAVMLASGVAVAKTHISKKANQDNVTWGKLSDGTYVVADGNDTCTGASGQCKAVYPAGQNPNDDPSDPISTTAGTFHQIP</sequence>
<evidence type="ECO:0000313" key="3">
    <source>
        <dbReference type="EMBL" id="SDF80384.1"/>
    </source>
</evidence>
<feature type="region of interest" description="Disordered" evidence="1">
    <location>
        <begin position="74"/>
        <end position="97"/>
    </location>
</feature>
<feature type="chain" id="PRO_5011466466" evidence="2">
    <location>
        <begin position="30"/>
        <end position="97"/>
    </location>
</feature>
<evidence type="ECO:0000256" key="1">
    <source>
        <dbReference type="SAM" id="MobiDB-lite"/>
    </source>
</evidence>